<dbReference type="PANTHER" id="PTHR12697:SF37">
    <property type="entry name" value="CONSERVED VIRULENCE FACTOR C"/>
    <property type="match status" value="1"/>
</dbReference>
<dbReference type="Pfam" id="PF13646">
    <property type="entry name" value="HEAT_2"/>
    <property type="match status" value="1"/>
</dbReference>
<gene>
    <name evidence="2" type="ORF">F9U64_19425</name>
</gene>
<dbReference type="SUPFAM" id="SSF110836">
    <property type="entry name" value="Hypothetical protein SAV1430"/>
    <property type="match status" value="1"/>
</dbReference>
<dbReference type="OrthoDB" id="420201at2"/>
<dbReference type="SMART" id="SM00567">
    <property type="entry name" value="EZ_HEAT"/>
    <property type="match status" value="4"/>
</dbReference>
<dbReference type="InterPro" id="IPR014824">
    <property type="entry name" value="Nfu/NifU_N"/>
</dbReference>
<feature type="domain" description="Scaffold protein Nfu/NifU N-terminal" evidence="1">
    <location>
        <begin position="4"/>
        <end position="88"/>
    </location>
</feature>
<sequence length="376" mass="43045">MKITSIEPTPSPYSMKINVDEKLPDNQTENYKISDELDNAPLYIKELFQINGVKGIYRVIDFIALERNPKVAWEEILPQVTEIIGSSDSLDASFTKNPDSLDDSFGEIKVYIQMFRFIPMQIKLIEDEEERRFGLPPRFTEAALNASSATENMLDERKWVEKSPRYGDIDSIGQDITEELSASYDEERLQELVNFALNDTHLEQHSPYQKVTLDMLDNPDWKDRYAALDRMSPIIENLDILNKALDDEKASIRRLATAYLGMIEEEEVLPLLYKALKDKAVNVRRTAGDCLSDLGFKQAMPEMIQSLSDQNRLVRWRAAMFLYELGDESAIPALQKAADDTEFEVRMQVKMALARIEGGEEAKGSIWHQMTKASKK</sequence>
<protein>
    <submittedName>
        <fullName evidence="2">Virulence factor</fullName>
    </submittedName>
</protein>
<evidence type="ECO:0000259" key="1">
    <source>
        <dbReference type="SMART" id="SM00932"/>
    </source>
</evidence>
<dbReference type="SUPFAM" id="SSF48371">
    <property type="entry name" value="ARM repeat"/>
    <property type="match status" value="1"/>
</dbReference>
<dbReference type="Proteomes" id="UP000480246">
    <property type="component" value="Unassembled WGS sequence"/>
</dbReference>
<evidence type="ECO:0000313" key="2">
    <source>
        <dbReference type="EMBL" id="KAB8126623.1"/>
    </source>
</evidence>
<dbReference type="InterPro" id="IPR011989">
    <property type="entry name" value="ARM-like"/>
</dbReference>
<dbReference type="Gene3D" id="1.25.10.10">
    <property type="entry name" value="Leucine-rich Repeat Variant"/>
    <property type="match status" value="1"/>
</dbReference>
<dbReference type="Pfam" id="PF08712">
    <property type="entry name" value="Nfu_N"/>
    <property type="match status" value="1"/>
</dbReference>
<dbReference type="SMART" id="SM00932">
    <property type="entry name" value="Nfu_N"/>
    <property type="match status" value="1"/>
</dbReference>
<dbReference type="Gene3D" id="3.30.1370.70">
    <property type="entry name" value="Scaffold protein Nfu/NifU, N-terminal domain"/>
    <property type="match status" value="1"/>
</dbReference>
<dbReference type="RefSeq" id="WP_153406541.1">
    <property type="nucleotide sequence ID" value="NZ_ML762448.1"/>
</dbReference>
<dbReference type="InterPro" id="IPR016024">
    <property type="entry name" value="ARM-type_fold"/>
</dbReference>
<comment type="caution">
    <text evidence="2">The sequence shown here is derived from an EMBL/GenBank/DDBJ whole genome shotgun (WGS) entry which is preliminary data.</text>
</comment>
<proteinExistence type="predicted"/>
<dbReference type="EMBL" id="WEID01000103">
    <property type="protein sequence ID" value="KAB8126623.1"/>
    <property type="molecule type" value="Genomic_DNA"/>
</dbReference>
<reference evidence="2 3" key="1">
    <citation type="submission" date="2019-10" db="EMBL/GenBank/DDBJ databases">
        <title>Gracilibacillus sp. nov. isolated from rice seeds.</title>
        <authorList>
            <person name="He S."/>
        </authorList>
    </citation>
    <scope>NUCLEOTIDE SEQUENCE [LARGE SCALE GENOMIC DNA]</scope>
    <source>
        <strain evidence="2 3">TD8</strain>
    </source>
</reference>
<dbReference type="AlphaFoldDB" id="A0A7C8KRN6"/>
<organism evidence="2 3">
    <name type="scientific">Gracilibacillus oryzae</name>
    <dbReference type="NCBI Taxonomy" id="1672701"/>
    <lineage>
        <taxon>Bacteria</taxon>
        <taxon>Bacillati</taxon>
        <taxon>Bacillota</taxon>
        <taxon>Bacilli</taxon>
        <taxon>Bacillales</taxon>
        <taxon>Bacillaceae</taxon>
        <taxon>Gracilibacillus</taxon>
    </lineage>
</organism>
<accession>A0A7C8KRN6</accession>
<dbReference type="InterPro" id="IPR025989">
    <property type="entry name" value="Virulence_F_dom"/>
</dbReference>
<name>A0A7C8KRN6_9BACI</name>
<dbReference type="GO" id="GO:0016491">
    <property type="term" value="F:oxidoreductase activity"/>
    <property type="evidence" value="ECO:0007669"/>
    <property type="project" value="TreeGrafter"/>
</dbReference>
<dbReference type="InterPro" id="IPR004155">
    <property type="entry name" value="PBS_lyase_HEAT"/>
</dbReference>
<dbReference type="Pfam" id="PF13769">
    <property type="entry name" value="Virulence_fact"/>
    <property type="match status" value="1"/>
</dbReference>
<dbReference type="InterPro" id="IPR036498">
    <property type="entry name" value="Nfu/NifU_N_sf"/>
</dbReference>
<dbReference type="PANTHER" id="PTHR12697">
    <property type="entry name" value="PBS LYASE HEAT-LIKE PROTEIN"/>
    <property type="match status" value="1"/>
</dbReference>
<evidence type="ECO:0000313" key="3">
    <source>
        <dbReference type="Proteomes" id="UP000480246"/>
    </source>
</evidence>
<keyword evidence="3" id="KW-1185">Reference proteome</keyword>